<proteinExistence type="predicted"/>
<name>A0ACC1MY18_9HYPO</name>
<sequence>MSQISDNSRAAAAAAARAYLGPLRQATKHLEEPLFPKILQSQAVTPRKAKKDLAKIQKERKLDILSSPTRATISHAEACLDLAIITQSAQKRIVQLQQERLAQAARRTRALRRVQVHDGAYTVGELRERVTARAYEEWNKEAAKQRREQETLFRRLRKEASEEKREITRPQFHGRAAGAKSRRARAVQDSAHLRENRDQAIPEEDKTAIRNLEKLWKKVTDEKRFLISTTAPEPTLQAIPEVVEWRAAKAAAKAAATRLENEAENTDSTDSGPGDYISITSSIRLPSLPSEGGSESTEIEVITTT</sequence>
<dbReference type="Proteomes" id="UP001143910">
    <property type="component" value="Unassembled WGS sequence"/>
</dbReference>
<protein>
    <submittedName>
        <fullName evidence="1">Uncharacterized protein</fullName>
    </submittedName>
</protein>
<gene>
    <name evidence="1" type="ORF">NQ176_g7454</name>
</gene>
<comment type="caution">
    <text evidence="1">The sequence shown here is derived from an EMBL/GenBank/DDBJ whole genome shotgun (WGS) entry which is preliminary data.</text>
</comment>
<reference evidence="1" key="1">
    <citation type="submission" date="2022-08" db="EMBL/GenBank/DDBJ databases">
        <title>Genome Sequence of Lecanicillium fungicola.</title>
        <authorList>
            <person name="Buettner E."/>
        </authorList>
    </citation>
    <scope>NUCLEOTIDE SEQUENCE</scope>
    <source>
        <strain evidence="1">Babe33</strain>
    </source>
</reference>
<keyword evidence="2" id="KW-1185">Reference proteome</keyword>
<accession>A0ACC1MY18</accession>
<evidence type="ECO:0000313" key="1">
    <source>
        <dbReference type="EMBL" id="KAJ2971915.1"/>
    </source>
</evidence>
<evidence type="ECO:0000313" key="2">
    <source>
        <dbReference type="Proteomes" id="UP001143910"/>
    </source>
</evidence>
<organism evidence="1 2">
    <name type="scientific">Zarea fungicola</name>
    <dbReference type="NCBI Taxonomy" id="93591"/>
    <lineage>
        <taxon>Eukaryota</taxon>
        <taxon>Fungi</taxon>
        <taxon>Dikarya</taxon>
        <taxon>Ascomycota</taxon>
        <taxon>Pezizomycotina</taxon>
        <taxon>Sordariomycetes</taxon>
        <taxon>Hypocreomycetidae</taxon>
        <taxon>Hypocreales</taxon>
        <taxon>Cordycipitaceae</taxon>
        <taxon>Zarea</taxon>
    </lineage>
</organism>
<dbReference type="EMBL" id="JANJQO010001245">
    <property type="protein sequence ID" value="KAJ2971915.1"/>
    <property type="molecule type" value="Genomic_DNA"/>
</dbReference>